<gene>
    <name evidence="2" type="ORF">ATL40_1602</name>
</gene>
<feature type="transmembrane region" description="Helical" evidence="1">
    <location>
        <begin position="383"/>
        <end position="403"/>
    </location>
</feature>
<name>A0A2A9D2D9_9MICO</name>
<evidence type="ECO:0000313" key="3">
    <source>
        <dbReference type="Proteomes" id="UP000224915"/>
    </source>
</evidence>
<sequence length="559" mass="57851">MAQYGADQEQSLRLFGRVRGASAGLRVVVWSVLTVVAFALVGAFAGPAWQPNPVTATVEPATADTAVSAASWGGTEAVGRYETVSRQESVQSEGVEIEVLIVEPVGLADPAPAVVFLHGAGTGRAQSFAEHATALASAGIVAVVPDKRLDTYTTFQRDYEAMAVDYAVTYEMARELPGVDPDRVGLYAESEGTWIAPVLAQEHPEVAFQALISAPIVTPREQAAFAVDAYLRNVGVPHSLLRAIPRGAGAHLPGGILAYADFDVLPYLAADPQPIFMAYGTQDASMPTVQAPQIVAGVVPGGTDQVMLRYYEGANHGIRIGSSTDPVVGAFFEDLSRWMLDPAEAMAQGPAVAGATPSQLNLADAVPEPQWYADGEMLLRVPLASAATLAGGVLILLVSSALVRVRGRVSSTRSVALAGEGGDEEIGGDGEEAGASVGVGRSATGGLETTGLARPLSWLVAMTLLVLASLLAYIVAVARLALDYSTDAVLVWGGWVLVQALAVAAAVSLVFSVRALPGAARACSGQHRVWTLLGAGATILGCVGLLIVAGYWGAFSPIS</sequence>
<feature type="transmembrane region" description="Helical" evidence="1">
    <location>
        <begin position="27"/>
        <end position="49"/>
    </location>
</feature>
<comment type="caution">
    <text evidence="2">The sequence shown here is derived from an EMBL/GenBank/DDBJ whole genome shotgun (WGS) entry which is preliminary data.</text>
</comment>
<keyword evidence="1" id="KW-1133">Transmembrane helix</keyword>
<dbReference type="SUPFAM" id="SSF53474">
    <property type="entry name" value="alpha/beta-Hydrolases"/>
    <property type="match status" value="1"/>
</dbReference>
<dbReference type="PANTHER" id="PTHR43265">
    <property type="entry name" value="ESTERASE ESTD"/>
    <property type="match status" value="1"/>
</dbReference>
<proteinExistence type="predicted"/>
<keyword evidence="1" id="KW-0472">Membrane</keyword>
<feature type="transmembrane region" description="Helical" evidence="1">
    <location>
        <begin position="458"/>
        <end position="482"/>
    </location>
</feature>
<accession>A0A2A9D2D9</accession>
<evidence type="ECO:0000313" key="2">
    <source>
        <dbReference type="EMBL" id="PFG20019.1"/>
    </source>
</evidence>
<organism evidence="2 3">
    <name type="scientific">Serinibacter salmoneus</name>
    <dbReference type="NCBI Taxonomy" id="556530"/>
    <lineage>
        <taxon>Bacteria</taxon>
        <taxon>Bacillati</taxon>
        <taxon>Actinomycetota</taxon>
        <taxon>Actinomycetes</taxon>
        <taxon>Micrococcales</taxon>
        <taxon>Beutenbergiaceae</taxon>
        <taxon>Serinibacter</taxon>
    </lineage>
</organism>
<dbReference type="RefSeq" id="WP_098469061.1">
    <property type="nucleotide sequence ID" value="NZ_PDJD01000001.1"/>
</dbReference>
<feature type="transmembrane region" description="Helical" evidence="1">
    <location>
        <begin position="494"/>
        <end position="517"/>
    </location>
</feature>
<evidence type="ECO:0000256" key="1">
    <source>
        <dbReference type="SAM" id="Phobius"/>
    </source>
</evidence>
<dbReference type="Gene3D" id="3.40.50.1820">
    <property type="entry name" value="alpha/beta hydrolase"/>
    <property type="match status" value="1"/>
</dbReference>
<reference evidence="2 3" key="1">
    <citation type="submission" date="2017-10" db="EMBL/GenBank/DDBJ databases">
        <title>Sequencing the genomes of 1000 actinobacteria strains.</title>
        <authorList>
            <person name="Klenk H.-P."/>
        </authorList>
    </citation>
    <scope>NUCLEOTIDE SEQUENCE [LARGE SCALE GENOMIC DNA]</scope>
    <source>
        <strain evidence="2 3">DSM 21801</strain>
    </source>
</reference>
<dbReference type="PANTHER" id="PTHR43265:SF1">
    <property type="entry name" value="ESTERASE ESTD"/>
    <property type="match status" value="1"/>
</dbReference>
<dbReference type="InterPro" id="IPR029058">
    <property type="entry name" value="AB_hydrolase_fold"/>
</dbReference>
<keyword evidence="3" id="KW-1185">Reference proteome</keyword>
<dbReference type="EMBL" id="PDJD01000001">
    <property type="protein sequence ID" value="PFG20019.1"/>
    <property type="molecule type" value="Genomic_DNA"/>
</dbReference>
<keyword evidence="1" id="KW-0812">Transmembrane</keyword>
<protein>
    <submittedName>
        <fullName evidence="2">Uncharacterized protein</fullName>
    </submittedName>
</protein>
<dbReference type="InterPro" id="IPR053145">
    <property type="entry name" value="AB_hydrolase_Est10"/>
</dbReference>
<dbReference type="Proteomes" id="UP000224915">
    <property type="component" value="Unassembled WGS sequence"/>
</dbReference>
<feature type="transmembrane region" description="Helical" evidence="1">
    <location>
        <begin position="529"/>
        <end position="554"/>
    </location>
</feature>
<dbReference type="AlphaFoldDB" id="A0A2A9D2D9"/>
<dbReference type="GO" id="GO:0052689">
    <property type="term" value="F:carboxylic ester hydrolase activity"/>
    <property type="evidence" value="ECO:0007669"/>
    <property type="project" value="TreeGrafter"/>
</dbReference>
<dbReference type="OrthoDB" id="9765647at2"/>